<keyword evidence="1" id="KW-0472">Membrane</keyword>
<name>A0AAV5SK16_9BILA</name>
<feature type="transmembrane region" description="Helical" evidence="1">
    <location>
        <begin position="131"/>
        <end position="155"/>
    </location>
</feature>
<comment type="caution">
    <text evidence="2">The sequence shown here is derived from an EMBL/GenBank/DDBJ whole genome shotgun (WGS) entry which is preliminary data.</text>
</comment>
<accession>A0AAV5SK16</accession>
<sequence length="273" mass="31279">MEEPFDPNHPRYYHIGCCDTHVTKAARAIAIASLVFLICRTILFVTYMGHVWTIYSSLIVLVDLICILLLLAAVYDDIGLLVFPYLAFQTFIVCKNIVQLIRQFTYPENYFSDVSFQIDREPTRGYIIFEFVARIVELATIIYFFKIIVNFYLFLKRRDATSEKDYGSDGVQYQADPHQPYNLPSLYQDRVHEHGCPAQYHTPAQYQAQPYQYQDASGPRLAHYEPGHSFVTIETDEDVCPQHGCPVSNQSKKQEGGYGGMMVPLFTSFGFAG</sequence>
<reference evidence="2" key="1">
    <citation type="submission" date="2023-10" db="EMBL/GenBank/DDBJ databases">
        <title>Genome assembly of Pristionchus species.</title>
        <authorList>
            <person name="Yoshida K."/>
            <person name="Sommer R.J."/>
        </authorList>
    </citation>
    <scope>NUCLEOTIDE SEQUENCE</scope>
    <source>
        <strain evidence="2">RS0144</strain>
    </source>
</reference>
<keyword evidence="3" id="KW-1185">Reference proteome</keyword>
<keyword evidence="1" id="KW-0812">Transmembrane</keyword>
<dbReference type="AlphaFoldDB" id="A0AAV5SK16"/>
<keyword evidence="1" id="KW-1133">Transmembrane helix</keyword>
<evidence type="ECO:0008006" key="4">
    <source>
        <dbReference type="Google" id="ProtNLM"/>
    </source>
</evidence>
<gene>
    <name evidence="2" type="ORF">PENTCL1PPCAC_5015</name>
</gene>
<evidence type="ECO:0000256" key="1">
    <source>
        <dbReference type="SAM" id="Phobius"/>
    </source>
</evidence>
<feature type="transmembrane region" description="Helical" evidence="1">
    <location>
        <begin position="82"/>
        <end position="101"/>
    </location>
</feature>
<proteinExistence type="predicted"/>
<evidence type="ECO:0000313" key="3">
    <source>
        <dbReference type="Proteomes" id="UP001432027"/>
    </source>
</evidence>
<feature type="transmembrane region" description="Helical" evidence="1">
    <location>
        <begin position="54"/>
        <end position="75"/>
    </location>
</feature>
<organism evidence="2 3">
    <name type="scientific">Pristionchus entomophagus</name>
    <dbReference type="NCBI Taxonomy" id="358040"/>
    <lineage>
        <taxon>Eukaryota</taxon>
        <taxon>Metazoa</taxon>
        <taxon>Ecdysozoa</taxon>
        <taxon>Nematoda</taxon>
        <taxon>Chromadorea</taxon>
        <taxon>Rhabditida</taxon>
        <taxon>Rhabditina</taxon>
        <taxon>Diplogasteromorpha</taxon>
        <taxon>Diplogasteroidea</taxon>
        <taxon>Neodiplogasteridae</taxon>
        <taxon>Pristionchus</taxon>
    </lineage>
</organism>
<dbReference type="EMBL" id="BTSX01000002">
    <property type="protein sequence ID" value="GMS82840.1"/>
    <property type="molecule type" value="Genomic_DNA"/>
</dbReference>
<feature type="transmembrane region" description="Helical" evidence="1">
    <location>
        <begin position="28"/>
        <end position="48"/>
    </location>
</feature>
<dbReference type="Proteomes" id="UP001432027">
    <property type="component" value="Unassembled WGS sequence"/>
</dbReference>
<evidence type="ECO:0000313" key="2">
    <source>
        <dbReference type="EMBL" id="GMS82840.1"/>
    </source>
</evidence>
<protein>
    <recommendedName>
        <fullName evidence="4">G protein-coupled receptor</fullName>
    </recommendedName>
</protein>